<dbReference type="PANTHER" id="PTHR35010">
    <property type="entry name" value="BLL4672 PROTEIN-RELATED"/>
    <property type="match status" value="1"/>
</dbReference>
<dbReference type="Pfam" id="PF17765">
    <property type="entry name" value="MLTR_LBD"/>
    <property type="match status" value="1"/>
</dbReference>
<name>A0ABW5QTU5_9BACL</name>
<organism evidence="2 3">
    <name type="scientific">Paenibacillus thailandensis</name>
    <dbReference type="NCBI Taxonomy" id="393250"/>
    <lineage>
        <taxon>Bacteria</taxon>
        <taxon>Bacillati</taxon>
        <taxon>Bacillota</taxon>
        <taxon>Bacilli</taxon>
        <taxon>Bacillales</taxon>
        <taxon>Paenibacillaceae</taxon>
        <taxon>Paenibacillus</taxon>
    </lineage>
</organism>
<dbReference type="InterPro" id="IPR041413">
    <property type="entry name" value="MLTR_LBD"/>
</dbReference>
<dbReference type="Gene3D" id="1.10.260.40">
    <property type="entry name" value="lambda repressor-like DNA-binding domains"/>
    <property type="match status" value="1"/>
</dbReference>
<evidence type="ECO:0000313" key="3">
    <source>
        <dbReference type="Proteomes" id="UP001597493"/>
    </source>
</evidence>
<dbReference type="InterPro" id="IPR001387">
    <property type="entry name" value="Cro/C1-type_HTH"/>
</dbReference>
<dbReference type="InterPro" id="IPR010982">
    <property type="entry name" value="Lambda_DNA-bd_dom_sf"/>
</dbReference>
<dbReference type="Pfam" id="PF13560">
    <property type="entry name" value="HTH_31"/>
    <property type="match status" value="1"/>
</dbReference>
<dbReference type="Proteomes" id="UP001597493">
    <property type="component" value="Unassembled WGS sequence"/>
</dbReference>
<proteinExistence type="predicted"/>
<dbReference type="RefSeq" id="WP_379270500.1">
    <property type="nucleotide sequence ID" value="NZ_JBHUGT010000015.1"/>
</dbReference>
<keyword evidence="3" id="KW-1185">Reference proteome</keyword>
<evidence type="ECO:0000313" key="2">
    <source>
        <dbReference type="EMBL" id="MFD2659821.1"/>
    </source>
</evidence>
<protein>
    <submittedName>
        <fullName evidence="2">Helix-turn-helix transcriptional regulator</fullName>
    </submittedName>
</protein>
<dbReference type="SMART" id="SM00530">
    <property type="entry name" value="HTH_XRE"/>
    <property type="match status" value="1"/>
</dbReference>
<dbReference type="EMBL" id="JBHUMY010000006">
    <property type="protein sequence ID" value="MFD2659821.1"/>
    <property type="molecule type" value="Genomic_DNA"/>
</dbReference>
<accession>A0ABW5QTU5</accession>
<evidence type="ECO:0000259" key="1">
    <source>
        <dbReference type="SMART" id="SM00530"/>
    </source>
</evidence>
<comment type="caution">
    <text evidence="2">The sequence shown here is derived from an EMBL/GenBank/DDBJ whole genome shotgun (WGS) entry which is preliminary data.</text>
</comment>
<dbReference type="Gene3D" id="3.30.450.180">
    <property type="match status" value="1"/>
</dbReference>
<sequence>MNSNSRHKELGDFLKTRRQRLTPLEAGLPADSTHRRISGLRREEVAALSGVSLAWYTYMEQGRPIRVSDQVLESLARTLKLDKDERAYLYELAGQWLPDDASLESAAEDEQRVSPAVRLILHEIERYPAYITGKKWSVIDWNRAAGDLFGFEHSEDEYELNLLWRMFVNPKYRRLFPDWPSVARALLAQFRSYYGKHSDYTWYRRLVARLCSESEEFAAWWPEHNVYRLTEGFKRVLHPTEGIVPYDYNCLVLAEDPYSMLTVFTPHPSVGSE</sequence>
<feature type="domain" description="HTH cro/C1-type" evidence="1">
    <location>
        <begin position="13"/>
        <end position="86"/>
    </location>
</feature>
<dbReference type="CDD" id="cd00093">
    <property type="entry name" value="HTH_XRE"/>
    <property type="match status" value="1"/>
</dbReference>
<gene>
    <name evidence="2" type="ORF">ACFSW5_06005</name>
</gene>
<reference evidence="3" key="1">
    <citation type="journal article" date="2019" name="Int. J. Syst. Evol. Microbiol.">
        <title>The Global Catalogue of Microorganisms (GCM) 10K type strain sequencing project: providing services to taxonomists for standard genome sequencing and annotation.</title>
        <authorList>
            <consortium name="The Broad Institute Genomics Platform"/>
            <consortium name="The Broad Institute Genome Sequencing Center for Infectious Disease"/>
            <person name="Wu L."/>
            <person name="Ma J."/>
        </authorList>
    </citation>
    <scope>NUCLEOTIDE SEQUENCE [LARGE SCALE GENOMIC DNA]</scope>
    <source>
        <strain evidence="3">TISTR 1827</strain>
    </source>
</reference>
<dbReference type="SUPFAM" id="SSF47413">
    <property type="entry name" value="lambda repressor-like DNA-binding domains"/>
    <property type="match status" value="1"/>
</dbReference>